<evidence type="ECO:0000313" key="8">
    <source>
        <dbReference type="EMBL" id="PPR84589.1"/>
    </source>
</evidence>
<evidence type="ECO:0000256" key="5">
    <source>
        <dbReference type="ARBA" id="ARBA00023242"/>
    </source>
</evidence>
<evidence type="ECO:0000256" key="6">
    <source>
        <dbReference type="SAM" id="MobiDB-lite"/>
    </source>
</evidence>
<dbReference type="InterPro" id="IPR015300">
    <property type="entry name" value="DNA-bd_pseudobarrel_sf"/>
</dbReference>
<dbReference type="PANTHER" id="PTHR31920">
    <property type="entry name" value="B3 DOMAIN-CONTAINING"/>
    <property type="match status" value="1"/>
</dbReference>
<keyword evidence="2" id="KW-0805">Transcription regulation</keyword>
<keyword evidence="3" id="KW-0238">DNA-binding</keyword>
<dbReference type="CDD" id="cd10017">
    <property type="entry name" value="B3_DNA"/>
    <property type="match status" value="1"/>
</dbReference>
<dbReference type="OrthoDB" id="10332636at2759"/>
<dbReference type="InterPro" id="IPR050655">
    <property type="entry name" value="Plant_B3_domain"/>
</dbReference>
<gene>
    <name evidence="8" type="ORF">GOBAR_AA36121</name>
</gene>
<dbReference type="Proteomes" id="UP000239757">
    <property type="component" value="Unassembled WGS sequence"/>
</dbReference>
<feature type="domain" description="TF-B3" evidence="7">
    <location>
        <begin position="85"/>
        <end position="180"/>
    </location>
</feature>
<feature type="region of interest" description="Disordered" evidence="6">
    <location>
        <begin position="200"/>
        <end position="227"/>
    </location>
</feature>
<dbReference type="PANTHER" id="PTHR31920:SF132">
    <property type="entry name" value="TF-B3 DOMAIN-CONTAINING PROTEIN"/>
    <property type="match status" value="1"/>
</dbReference>
<feature type="region of interest" description="Disordered" evidence="6">
    <location>
        <begin position="45"/>
        <end position="69"/>
    </location>
</feature>
<dbReference type="PROSITE" id="PS50863">
    <property type="entry name" value="B3"/>
    <property type="match status" value="1"/>
</dbReference>
<evidence type="ECO:0000256" key="4">
    <source>
        <dbReference type="ARBA" id="ARBA00023163"/>
    </source>
</evidence>
<dbReference type="SUPFAM" id="SSF101936">
    <property type="entry name" value="DNA-binding pseudobarrel domain"/>
    <property type="match status" value="1"/>
</dbReference>
<protein>
    <recommendedName>
        <fullName evidence="7">TF-B3 domain-containing protein</fullName>
    </recommendedName>
</protein>
<evidence type="ECO:0000256" key="1">
    <source>
        <dbReference type="ARBA" id="ARBA00004123"/>
    </source>
</evidence>
<accession>A0A2P5W0G9</accession>
<dbReference type="GO" id="GO:0005634">
    <property type="term" value="C:nucleus"/>
    <property type="evidence" value="ECO:0007669"/>
    <property type="project" value="UniProtKB-SubCell"/>
</dbReference>
<sequence length="227" mass="25620">MVKVCQIPWPGKRDFLVFFLVDSSMLDVFIYNRTACAKNISLAAKKPKGRPPRVSRQIEQTPNKKPRTVSRAQEAEFVSEVTPKHVSFQMVGKEYHKYYGYIPRCFVKETGMGKESITVIKDPRGGMWLMKTNVSRGQVRFGCGWFQFLHGNEIAAGDTLLFEHLPNTGNFIHIQVINKGGNGNCGRLNKQANPCEDTSLAAKRPRGRPRKQIEEPPSTKYAPSTAF</sequence>
<dbReference type="Gene3D" id="2.40.330.10">
    <property type="entry name" value="DNA-binding pseudobarrel domain"/>
    <property type="match status" value="1"/>
</dbReference>
<proteinExistence type="predicted"/>
<keyword evidence="5" id="KW-0539">Nucleus</keyword>
<reference evidence="8 9" key="1">
    <citation type="submission" date="2015-01" db="EMBL/GenBank/DDBJ databases">
        <title>Genome of allotetraploid Gossypium barbadense reveals genomic plasticity and fiber elongation in cotton evolution.</title>
        <authorList>
            <person name="Chen X."/>
            <person name="Liu X."/>
            <person name="Zhao B."/>
            <person name="Zheng H."/>
            <person name="Hu Y."/>
            <person name="Lu G."/>
            <person name="Yang C."/>
            <person name="Chen J."/>
            <person name="Shan C."/>
            <person name="Zhang L."/>
            <person name="Zhou Y."/>
            <person name="Wang L."/>
            <person name="Guo W."/>
            <person name="Bai Y."/>
            <person name="Ruan J."/>
            <person name="Shangguan X."/>
            <person name="Mao Y."/>
            <person name="Jiang J."/>
            <person name="Zhu Y."/>
            <person name="Lei J."/>
            <person name="Kang H."/>
            <person name="Chen S."/>
            <person name="He X."/>
            <person name="Wang R."/>
            <person name="Wang Y."/>
            <person name="Chen J."/>
            <person name="Wang L."/>
            <person name="Yu S."/>
            <person name="Wang B."/>
            <person name="Wei J."/>
            <person name="Song S."/>
            <person name="Lu X."/>
            <person name="Gao Z."/>
            <person name="Gu W."/>
            <person name="Deng X."/>
            <person name="Ma D."/>
            <person name="Wang S."/>
            <person name="Liang W."/>
            <person name="Fang L."/>
            <person name="Cai C."/>
            <person name="Zhu X."/>
            <person name="Zhou B."/>
            <person name="Zhang Y."/>
            <person name="Chen Z."/>
            <person name="Xu S."/>
            <person name="Zhu R."/>
            <person name="Wang S."/>
            <person name="Zhang T."/>
            <person name="Zhao G."/>
        </authorList>
    </citation>
    <scope>NUCLEOTIDE SEQUENCE [LARGE SCALE GENOMIC DNA]</scope>
    <source>
        <strain evidence="9">cv. Xinhai21</strain>
        <tissue evidence="8">Leaf</tissue>
    </source>
</reference>
<evidence type="ECO:0000259" key="7">
    <source>
        <dbReference type="PROSITE" id="PS50863"/>
    </source>
</evidence>
<dbReference type="AlphaFoldDB" id="A0A2P5W0G9"/>
<evidence type="ECO:0000256" key="2">
    <source>
        <dbReference type="ARBA" id="ARBA00023015"/>
    </source>
</evidence>
<dbReference type="GO" id="GO:0006355">
    <property type="term" value="P:regulation of DNA-templated transcription"/>
    <property type="evidence" value="ECO:0007669"/>
    <property type="project" value="InterPro"/>
</dbReference>
<comment type="subcellular location">
    <subcellularLocation>
        <location evidence="1">Nucleus</location>
    </subcellularLocation>
</comment>
<dbReference type="InterPro" id="IPR003340">
    <property type="entry name" value="B3_DNA-bd"/>
</dbReference>
<dbReference type="InterPro" id="IPR000637">
    <property type="entry name" value="HMGI/Y_DNA-bd_CS"/>
</dbReference>
<dbReference type="EMBL" id="KZ669780">
    <property type="protein sequence ID" value="PPR84589.1"/>
    <property type="molecule type" value="Genomic_DNA"/>
</dbReference>
<evidence type="ECO:0000256" key="3">
    <source>
        <dbReference type="ARBA" id="ARBA00023125"/>
    </source>
</evidence>
<name>A0A2P5W0G9_GOSBA</name>
<dbReference type="GO" id="GO:0003677">
    <property type="term" value="F:DNA binding"/>
    <property type="evidence" value="ECO:0007669"/>
    <property type="project" value="UniProtKB-KW"/>
</dbReference>
<dbReference type="Pfam" id="PF02362">
    <property type="entry name" value="B3"/>
    <property type="match status" value="1"/>
</dbReference>
<keyword evidence="4" id="KW-0804">Transcription</keyword>
<dbReference type="PROSITE" id="PS00354">
    <property type="entry name" value="HMGI_Y"/>
    <property type="match status" value="1"/>
</dbReference>
<organism evidence="8 9">
    <name type="scientific">Gossypium barbadense</name>
    <name type="common">Sea Island cotton</name>
    <name type="synonym">Hibiscus barbadensis</name>
    <dbReference type="NCBI Taxonomy" id="3634"/>
    <lineage>
        <taxon>Eukaryota</taxon>
        <taxon>Viridiplantae</taxon>
        <taxon>Streptophyta</taxon>
        <taxon>Embryophyta</taxon>
        <taxon>Tracheophyta</taxon>
        <taxon>Spermatophyta</taxon>
        <taxon>Magnoliopsida</taxon>
        <taxon>eudicotyledons</taxon>
        <taxon>Gunneridae</taxon>
        <taxon>Pentapetalae</taxon>
        <taxon>rosids</taxon>
        <taxon>malvids</taxon>
        <taxon>Malvales</taxon>
        <taxon>Malvaceae</taxon>
        <taxon>Malvoideae</taxon>
        <taxon>Gossypium</taxon>
    </lineage>
</organism>
<evidence type="ECO:0000313" key="9">
    <source>
        <dbReference type="Proteomes" id="UP000239757"/>
    </source>
</evidence>